<evidence type="ECO:0000259" key="11">
    <source>
        <dbReference type="Pfam" id="PF00482"/>
    </source>
</evidence>
<dbReference type="GO" id="GO:0009306">
    <property type="term" value="P:protein secretion"/>
    <property type="evidence" value="ECO:0007669"/>
    <property type="project" value="InterPro"/>
</dbReference>
<feature type="region of interest" description="Disordered" evidence="9">
    <location>
        <begin position="1"/>
        <end position="47"/>
    </location>
</feature>
<comment type="similarity">
    <text evidence="2 8">Belongs to the GSP F family.</text>
</comment>
<evidence type="ECO:0000256" key="8">
    <source>
        <dbReference type="RuleBase" id="RU003923"/>
    </source>
</evidence>
<dbReference type="InterPro" id="IPR003004">
    <property type="entry name" value="GspF/PilC"/>
</dbReference>
<keyword evidence="3 8" id="KW-0813">Transport</keyword>
<keyword evidence="4" id="KW-1003">Cell membrane</keyword>
<evidence type="ECO:0000256" key="10">
    <source>
        <dbReference type="SAM" id="Phobius"/>
    </source>
</evidence>
<protein>
    <submittedName>
        <fullName evidence="12">Type II secretion system F domain, type IV pilus assembly protein PilC</fullName>
    </submittedName>
</protein>
<evidence type="ECO:0000313" key="12">
    <source>
        <dbReference type="EMBL" id="AKQ02408.1"/>
    </source>
</evidence>
<feature type="transmembrane region" description="Helical" evidence="10">
    <location>
        <begin position="218"/>
        <end position="248"/>
    </location>
</feature>
<comment type="subcellular location">
    <subcellularLocation>
        <location evidence="1 8">Cell membrane</location>
        <topology evidence="1 8">Multi-pass membrane protein</topology>
    </subcellularLocation>
</comment>
<keyword evidence="7 10" id="KW-0472">Membrane</keyword>
<dbReference type="PRINTS" id="PR00812">
    <property type="entry name" value="BCTERIALGSPF"/>
</dbReference>
<evidence type="ECO:0000256" key="3">
    <source>
        <dbReference type="ARBA" id="ARBA00022448"/>
    </source>
</evidence>
<evidence type="ECO:0000256" key="5">
    <source>
        <dbReference type="ARBA" id="ARBA00022692"/>
    </source>
</evidence>
<sequence>MSKKEKKTKKAKKEKKERRGRRAPKEAKSRETTAKSGRFKFNKKAGREHTTAAVRSVRSVKKSPFLRFSIKDQVFFAKRLSFLVHASVPMLDSLYILQRQTKSKLKRQMFDHIIEDVKNGQFLASSLAKFSKVFGNFAISIIRTGETSGTLDESLVYLAEELEKKQQLQRKVFGALIYPALIITATLGVVGLLTIYVFPKILPIFASLDFELPITTKILIWLTNFLTAWGLWIGGAIILVGVLVAWLVAAKDSAHYIWDRVVIKVPLLGKIALNYQIANLTRTIGLLLKADVGVVDSFSIAGDTTNNIAYRRALKAVSASIIRGESISSQLAKRPDLFPDLTSQMVAIGERTGRLSDTFIYLSGLYEEEVDNRTKNLSNAIEPILMITLGLVVGFIAISIITPIYQVTQNLNP</sequence>
<feature type="compositionally biased region" description="Basic residues" evidence="9">
    <location>
        <begin position="1"/>
        <end position="22"/>
    </location>
</feature>
<dbReference type="PANTHER" id="PTHR30012">
    <property type="entry name" value="GENERAL SECRETION PATHWAY PROTEIN"/>
    <property type="match status" value="1"/>
</dbReference>
<dbReference type="Pfam" id="PF00482">
    <property type="entry name" value="T2SSF"/>
    <property type="match status" value="2"/>
</dbReference>
<evidence type="ECO:0000256" key="6">
    <source>
        <dbReference type="ARBA" id="ARBA00022989"/>
    </source>
</evidence>
<keyword evidence="6 10" id="KW-1133">Transmembrane helix</keyword>
<evidence type="ECO:0000256" key="9">
    <source>
        <dbReference type="SAM" id="MobiDB-lite"/>
    </source>
</evidence>
<dbReference type="InterPro" id="IPR018076">
    <property type="entry name" value="T2SS_GspF_dom"/>
</dbReference>
<proteinExistence type="inferred from homology"/>
<accession>A0A0H4T428</accession>
<feature type="domain" description="Type II secretion system protein GspF" evidence="11">
    <location>
        <begin position="76"/>
        <end position="199"/>
    </location>
</feature>
<feature type="transmembrane region" description="Helical" evidence="10">
    <location>
        <begin position="383"/>
        <end position="405"/>
    </location>
</feature>
<dbReference type="InterPro" id="IPR001992">
    <property type="entry name" value="T2SS_GspF/T4SS_PilC_CS"/>
</dbReference>
<evidence type="ECO:0000256" key="4">
    <source>
        <dbReference type="ARBA" id="ARBA00022475"/>
    </source>
</evidence>
<name>A0A0H4T428_9BACT</name>
<evidence type="ECO:0000256" key="7">
    <source>
        <dbReference type="ARBA" id="ARBA00023136"/>
    </source>
</evidence>
<evidence type="ECO:0000256" key="1">
    <source>
        <dbReference type="ARBA" id="ARBA00004651"/>
    </source>
</evidence>
<keyword evidence="5 8" id="KW-0812">Transmembrane</keyword>
<reference evidence="12" key="1">
    <citation type="journal article" date="2015" name="ISME J.">
        <title>Aquifer environment selects for microbial species cohorts in sediment and groundwater.</title>
        <authorList>
            <person name="Hug L.A."/>
            <person name="Thomas B.C."/>
            <person name="Brown C.T."/>
            <person name="Frischkorn K.R."/>
            <person name="Williams K.H."/>
            <person name="Tringe S.G."/>
            <person name="Banfield J.F."/>
        </authorList>
    </citation>
    <scope>NUCLEOTIDE SEQUENCE</scope>
</reference>
<feature type="domain" description="Type II secretion system protein GspF" evidence="11">
    <location>
        <begin position="281"/>
        <end position="403"/>
    </location>
</feature>
<organism evidence="12">
    <name type="scientific">uncultured Parcubacteria bacterium Rifle_16ft_4_minimus_37647</name>
    <dbReference type="NCBI Taxonomy" id="1665140"/>
    <lineage>
        <taxon>Bacteria</taxon>
        <taxon>Candidatus Parcubacteria</taxon>
        <taxon>environmental samples</taxon>
    </lineage>
</organism>
<evidence type="ECO:0000256" key="2">
    <source>
        <dbReference type="ARBA" id="ARBA00005745"/>
    </source>
</evidence>
<dbReference type="GO" id="GO:0005886">
    <property type="term" value="C:plasma membrane"/>
    <property type="evidence" value="ECO:0007669"/>
    <property type="project" value="UniProtKB-SubCell"/>
</dbReference>
<feature type="transmembrane region" description="Helical" evidence="10">
    <location>
        <begin position="172"/>
        <end position="198"/>
    </location>
</feature>
<dbReference type="EMBL" id="KT007000">
    <property type="protein sequence ID" value="AKQ02408.1"/>
    <property type="molecule type" value="Genomic_DNA"/>
</dbReference>
<dbReference type="PROSITE" id="PS00874">
    <property type="entry name" value="T2SP_F"/>
    <property type="match status" value="1"/>
</dbReference>
<dbReference type="Gene3D" id="1.20.81.30">
    <property type="entry name" value="Type II secretion system (T2SS), domain F"/>
    <property type="match status" value="2"/>
</dbReference>
<dbReference type="PANTHER" id="PTHR30012:SF0">
    <property type="entry name" value="TYPE II SECRETION SYSTEM PROTEIN F-RELATED"/>
    <property type="match status" value="1"/>
</dbReference>
<dbReference type="InterPro" id="IPR042094">
    <property type="entry name" value="T2SS_GspF_sf"/>
</dbReference>
<feature type="compositionally biased region" description="Basic and acidic residues" evidence="9">
    <location>
        <begin position="23"/>
        <end position="33"/>
    </location>
</feature>
<dbReference type="AlphaFoldDB" id="A0A0H4T428"/>